<dbReference type="InterPro" id="IPR010982">
    <property type="entry name" value="Lambda_DNA-bd_dom_sf"/>
</dbReference>
<dbReference type="RefSeq" id="WP_044840702.1">
    <property type="nucleotide sequence ID" value="NZ_CP059733.1"/>
</dbReference>
<evidence type="ECO:0000313" key="2">
    <source>
        <dbReference type="Proteomes" id="UP000032352"/>
    </source>
</evidence>
<protein>
    <submittedName>
        <fullName evidence="1">XRE family transcriptional regulator</fullName>
    </submittedName>
</protein>
<proteinExistence type="predicted"/>
<keyword evidence="2" id="KW-1185">Reference proteome</keyword>
<name>A0AAE9Z5S5_9GAMM</name>
<organism evidence="1 2">
    <name type="scientific">Thalassomonas viridans</name>
    <dbReference type="NCBI Taxonomy" id="137584"/>
    <lineage>
        <taxon>Bacteria</taxon>
        <taxon>Pseudomonadati</taxon>
        <taxon>Pseudomonadota</taxon>
        <taxon>Gammaproteobacteria</taxon>
        <taxon>Alteromonadales</taxon>
        <taxon>Colwelliaceae</taxon>
        <taxon>Thalassomonas</taxon>
    </lineage>
</organism>
<dbReference type="Proteomes" id="UP000032352">
    <property type="component" value="Chromosome"/>
</dbReference>
<dbReference type="AlphaFoldDB" id="A0AAE9Z5S5"/>
<dbReference type="GO" id="GO:0003677">
    <property type="term" value="F:DNA binding"/>
    <property type="evidence" value="ECO:0007669"/>
    <property type="project" value="InterPro"/>
</dbReference>
<reference evidence="1 2" key="2">
    <citation type="journal article" date="2022" name="Mar. Drugs">
        <title>Bioassay-Guided Fractionation Leads to the Detection of Cholic Acid Generated by the Rare Thalassomonas sp.</title>
        <authorList>
            <person name="Pheiffer F."/>
            <person name="Schneider Y.K."/>
            <person name="Hansen E.H."/>
            <person name="Andersen J.H."/>
            <person name="Isaksson J."/>
            <person name="Busche T."/>
            <person name="R C."/>
            <person name="Kalinowski J."/>
            <person name="Zyl L.V."/>
            <person name="Trindade M."/>
        </authorList>
    </citation>
    <scope>NUCLEOTIDE SEQUENCE [LARGE SCALE GENOMIC DNA]</scope>
    <source>
        <strain evidence="1 2">XOM25</strain>
    </source>
</reference>
<evidence type="ECO:0000313" key="1">
    <source>
        <dbReference type="EMBL" id="WDE07271.1"/>
    </source>
</evidence>
<dbReference type="EMBL" id="CP059733">
    <property type="protein sequence ID" value="WDE07271.1"/>
    <property type="molecule type" value="Genomic_DNA"/>
</dbReference>
<accession>A0AAE9Z5S5</accession>
<dbReference type="KEGG" id="tvd:SG34_010475"/>
<sequence length="88" mass="9926">MDFDSIKQALQNNGCSFAIIARALNKSHASIRQVATRQNTSKKIAQAISIGVGKPIKEVFPENPAYHIENRFENKAEQEAYWHKQLVS</sequence>
<dbReference type="Gene3D" id="1.10.260.40">
    <property type="entry name" value="lambda repressor-like DNA-binding domains"/>
    <property type="match status" value="1"/>
</dbReference>
<gene>
    <name evidence="1" type="ORF">SG34_010475</name>
</gene>
<reference evidence="1 2" key="1">
    <citation type="journal article" date="2015" name="Genome Announc.">
        <title>Draft Genome Sequences of Marine Isolates of Thalassomonas viridans and Thalassomonas actiniarum.</title>
        <authorList>
            <person name="Olonade I."/>
            <person name="van Zyl L.J."/>
            <person name="Trindade M."/>
        </authorList>
    </citation>
    <scope>NUCLEOTIDE SEQUENCE [LARGE SCALE GENOMIC DNA]</scope>
    <source>
        <strain evidence="1 2">XOM25</strain>
    </source>
</reference>